<reference evidence="1 2" key="1">
    <citation type="journal article" date="2014" name="Nat. Commun.">
        <title>Multiple recent horizontal transfers of a large genomic region in cheese making fungi.</title>
        <authorList>
            <person name="Cheeseman K."/>
            <person name="Ropars J."/>
            <person name="Renault P."/>
            <person name="Dupont J."/>
            <person name="Gouzy J."/>
            <person name="Branca A."/>
            <person name="Abraham A.L."/>
            <person name="Ceppi M."/>
            <person name="Conseiller E."/>
            <person name="Debuchy R."/>
            <person name="Malagnac F."/>
            <person name="Goarin A."/>
            <person name="Silar P."/>
            <person name="Lacoste S."/>
            <person name="Sallet E."/>
            <person name="Bensimon A."/>
            <person name="Giraud T."/>
            <person name="Brygoo Y."/>
        </authorList>
    </citation>
    <scope>NUCLEOTIDE SEQUENCE [LARGE SCALE GENOMIC DNA]</scope>
    <source>
        <strain evidence="2">FM 013</strain>
    </source>
</reference>
<dbReference type="AlphaFoldDB" id="A0A0G4PE30"/>
<dbReference type="EMBL" id="HG793145">
    <property type="protein sequence ID" value="CRL24562.1"/>
    <property type="molecule type" value="Genomic_DNA"/>
</dbReference>
<protein>
    <submittedName>
        <fullName evidence="1">Str. FM013</fullName>
    </submittedName>
</protein>
<dbReference type="STRING" id="1429867.A0A0G4PE30"/>
<evidence type="ECO:0000313" key="2">
    <source>
        <dbReference type="Proteomes" id="UP000053732"/>
    </source>
</evidence>
<name>A0A0G4PE30_PENC3</name>
<gene>
    <name evidence="1" type="ORF">PCAMFM013_S012g000172</name>
</gene>
<keyword evidence="2" id="KW-1185">Reference proteome</keyword>
<sequence>MERQKVTLRLDTGTKQWPQSSRAKALDACRNYINEFIAATLDPELKQYKWVLNHFNASHSCAILLQDSVQYLNSAEFFDLRQVVESCFEVFSTEPGTDWQKLQKLRMKAWASNQWSFSDPQLDGHLDSFAGLSDWDPWFASLTFGDILRNPLHENLSTI</sequence>
<proteinExistence type="predicted"/>
<accession>A0A0G4PE30</accession>
<dbReference type="Proteomes" id="UP000053732">
    <property type="component" value="Unassembled WGS sequence"/>
</dbReference>
<organism evidence="1 2">
    <name type="scientific">Penicillium camemberti (strain FM 013)</name>
    <dbReference type="NCBI Taxonomy" id="1429867"/>
    <lineage>
        <taxon>Eukaryota</taxon>
        <taxon>Fungi</taxon>
        <taxon>Dikarya</taxon>
        <taxon>Ascomycota</taxon>
        <taxon>Pezizomycotina</taxon>
        <taxon>Eurotiomycetes</taxon>
        <taxon>Eurotiomycetidae</taxon>
        <taxon>Eurotiales</taxon>
        <taxon>Aspergillaceae</taxon>
        <taxon>Penicillium</taxon>
    </lineage>
</organism>
<evidence type="ECO:0000313" key="1">
    <source>
        <dbReference type="EMBL" id="CRL24562.1"/>
    </source>
</evidence>